<dbReference type="EMBL" id="VORB01000001">
    <property type="protein sequence ID" value="TXC85453.1"/>
    <property type="molecule type" value="Genomic_DNA"/>
</dbReference>
<keyword evidence="1" id="KW-0732">Signal</keyword>
<evidence type="ECO:0000313" key="2">
    <source>
        <dbReference type="EMBL" id="TXC85453.1"/>
    </source>
</evidence>
<dbReference type="OrthoDB" id="1056765at2"/>
<reference evidence="2 3" key="1">
    <citation type="submission" date="2019-08" db="EMBL/GenBank/DDBJ databases">
        <title>Genome of Luteibaculum oceani JCM 18817.</title>
        <authorList>
            <person name="Bowman J.P."/>
        </authorList>
    </citation>
    <scope>NUCLEOTIDE SEQUENCE [LARGE SCALE GENOMIC DNA]</scope>
    <source>
        <strain evidence="2 3">JCM 18817</strain>
    </source>
</reference>
<evidence type="ECO:0000256" key="1">
    <source>
        <dbReference type="ARBA" id="ARBA00022729"/>
    </source>
</evidence>
<evidence type="ECO:0000313" key="3">
    <source>
        <dbReference type="Proteomes" id="UP000321168"/>
    </source>
</evidence>
<keyword evidence="3" id="KW-1185">Reference proteome</keyword>
<dbReference type="Proteomes" id="UP000321168">
    <property type="component" value="Unassembled WGS sequence"/>
</dbReference>
<comment type="caution">
    <text evidence="2">The sequence shown here is derived from an EMBL/GenBank/DDBJ whole genome shotgun (WGS) entry which is preliminary data.</text>
</comment>
<gene>
    <name evidence="2" type="ORF">FRX97_02155</name>
</gene>
<protein>
    <submittedName>
        <fullName evidence="2">T9SS type A sorting domain-containing protein</fullName>
    </submittedName>
</protein>
<proteinExistence type="predicted"/>
<dbReference type="AlphaFoldDB" id="A0A5C6VIZ4"/>
<organism evidence="2 3">
    <name type="scientific">Luteibaculum oceani</name>
    <dbReference type="NCBI Taxonomy" id="1294296"/>
    <lineage>
        <taxon>Bacteria</taxon>
        <taxon>Pseudomonadati</taxon>
        <taxon>Bacteroidota</taxon>
        <taxon>Flavobacteriia</taxon>
        <taxon>Flavobacteriales</taxon>
        <taxon>Luteibaculaceae</taxon>
        <taxon>Luteibaculum</taxon>
    </lineage>
</organism>
<dbReference type="NCBIfam" id="TIGR04183">
    <property type="entry name" value="Por_Secre_tail"/>
    <property type="match status" value="1"/>
</dbReference>
<accession>A0A5C6VIZ4</accession>
<sequence length="325" mass="35967">MSKILTTLILTTISLLTFPCFAQLDYSLSTKSKQYANFPGDTLPINGSWKEEFGASPIQLENFELELIAGEKLSWLVFDGNLIALMDTNLNALTISPYSFTNGTLQDRNYDTNLSKEDNLRRDPSSYIIWGVKENVVGKHIVIQYTNVVESSSCTNADSINFQLKIWENGIIELHYGPNSIQSKVNLKPTIQANYWGINGSTEITQLYLTGDPNNPQLDTNRSELDGPAVDGTLYRLTPDNISSIHSAKQTGEKIFSCYPNPSETGVYTLKAKGELFTGPWKVLDSKGSELISGEGSSVDISEVKSGIYFLVIKENGAPIKLVRQ</sequence>
<name>A0A5C6VIZ4_9FLAO</name>
<dbReference type="RefSeq" id="WP_147012907.1">
    <property type="nucleotide sequence ID" value="NZ_VORB01000001.1"/>
</dbReference>
<dbReference type="InterPro" id="IPR026444">
    <property type="entry name" value="Secre_tail"/>
</dbReference>